<dbReference type="EMBL" id="JAWDEY010000035">
    <property type="protein sequence ID" value="KAK6588089.1"/>
    <property type="molecule type" value="Genomic_DNA"/>
</dbReference>
<evidence type="ECO:0000313" key="3">
    <source>
        <dbReference type="Proteomes" id="UP001311799"/>
    </source>
</evidence>
<dbReference type="AlphaFoldDB" id="A0AAV9XUA9"/>
<feature type="coiled-coil region" evidence="1">
    <location>
        <begin position="404"/>
        <end position="431"/>
    </location>
</feature>
<feature type="coiled-coil region" evidence="1">
    <location>
        <begin position="643"/>
        <end position="691"/>
    </location>
</feature>
<name>A0AAV9XUA9_9CRYT</name>
<organism evidence="2 3">
    <name type="scientific">Cryptosporidium xiaoi</name>
    <dbReference type="NCBI Taxonomy" id="659607"/>
    <lineage>
        <taxon>Eukaryota</taxon>
        <taxon>Sar</taxon>
        <taxon>Alveolata</taxon>
        <taxon>Apicomplexa</taxon>
        <taxon>Conoidasida</taxon>
        <taxon>Coccidia</taxon>
        <taxon>Eucoccidiorida</taxon>
        <taxon>Eimeriorina</taxon>
        <taxon>Cryptosporidiidae</taxon>
        <taxon>Cryptosporidium</taxon>
    </lineage>
</organism>
<keyword evidence="3" id="KW-1185">Reference proteome</keyword>
<gene>
    <name evidence="2" type="ORF">RS030_7961</name>
</gene>
<proteinExistence type="predicted"/>
<evidence type="ECO:0000313" key="2">
    <source>
        <dbReference type="EMBL" id="KAK6588089.1"/>
    </source>
</evidence>
<dbReference type="Proteomes" id="UP001311799">
    <property type="component" value="Unassembled WGS sequence"/>
</dbReference>
<keyword evidence="1" id="KW-0175">Coiled coil</keyword>
<reference evidence="2 3" key="1">
    <citation type="submission" date="2023-10" db="EMBL/GenBank/DDBJ databases">
        <title>Comparative genomics analysis reveals potential genetic determinants of host preference in Cryptosporidium xiaoi.</title>
        <authorList>
            <person name="Xiao L."/>
            <person name="Li J."/>
        </authorList>
    </citation>
    <scope>NUCLEOTIDE SEQUENCE [LARGE SCALE GENOMIC DNA]</scope>
    <source>
        <strain evidence="2 3">52996</strain>
    </source>
</reference>
<comment type="caution">
    <text evidence="2">The sequence shown here is derived from an EMBL/GenBank/DDBJ whole genome shotgun (WGS) entry which is preliminary data.</text>
</comment>
<evidence type="ECO:0000256" key="1">
    <source>
        <dbReference type="SAM" id="Coils"/>
    </source>
</evidence>
<protein>
    <submittedName>
        <fullName evidence="2">Interaptin</fullName>
    </submittedName>
</protein>
<accession>A0AAV9XUA9</accession>
<feature type="coiled-coil region" evidence="1">
    <location>
        <begin position="493"/>
        <end position="552"/>
    </location>
</feature>
<feature type="coiled-coil region" evidence="1">
    <location>
        <begin position="317"/>
        <end position="379"/>
    </location>
</feature>
<sequence>MQSIFKNAFDKVSVIKDAVGHSIEEAVKNNPRDSTYVLNTGTSITSSIANWAEKNNVSEKANIIKNSASVLVGDLASGLKGVTNNISLQNNFGEKFINNQDKKKQMTDEYDYFQDEFSSFNNSISPESVYNDLFGLNTRKNLRDINEDQFKQTGCTNDYSPTTNNKSTDNSLIDDSKSINKTAYQSFDGGEAENELKFHHMKQKPTTKVSNKKDIRNDCTDKLDFSNKDVGNKNIYTETLNSSFIKKVHVNNTLNNQSNIIDNISSNHVDYEDLMDLNSSQDTDSTLKNEAVENCRKFEATSGDNVVNNPLSVFQQIGNLEKENLLLKEEVLSMKAEILELNEKLASNEKTIDKLSHKNIELTNENKSLISNIEEISNEVKREKTCFDDLESMTKKATKFEKLSEEQKNTIQILEYKITKLENTIDMGEAEKIESTMNFQREIMELRQQLLHTSENENKISLPYLNRIRTLEDQLNETRIIHSNEIQRFEAIIVNLRNQNVSERNDYEKLEKLLNEERSQFDSNIKKLEFQIKHYKETIRSLEKKNAENDSKSLKIHPNKVVNLGICPKVIDIGISGDSTRNMLFLKEKNSEAEKSIDCNNPLSSRVNRRSILSYNPLQEELRQMITDKQLLEEDYIRICDEKKHTEDMLSEEKQRNKLLKQQLDNMLKLANDLTDKLDNTNEVVKLQKKELQQAHLRLK</sequence>